<evidence type="ECO:0000313" key="2">
    <source>
        <dbReference type="Proteomes" id="UP000016761"/>
    </source>
</evidence>
<keyword evidence="2" id="KW-1185">Reference proteome</keyword>
<protein>
    <submittedName>
        <fullName evidence="1">Uncharacterized protein</fullName>
    </submittedName>
</protein>
<accession>U4T4V7</accession>
<dbReference type="Proteomes" id="UP000016761">
    <property type="component" value="Unassembled WGS sequence"/>
</dbReference>
<organism evidence="1 2">
    <name type="scientific">Psychrobacter aquaticus CMS 56</name>
    <dbReference type="NCBI Taxonomy" id="1354303"/>
    <lineage>
        <taxon>Bacteria</taxon>
        <taxon>Pseudomonadati</taxon>
        <taxon>Pseudomonadota</taxon>
        <taxon>Gammaproteobacteria</taxon>
        <taxon>Moraxellales</taxon>
        <taxon>Moraxellaceae</taxon>
        <taxon>Psychrobacter</taxon>
    </lineage>
</organism>
<evidence type="ECO:0000313" key="1">
    <source>
        <dbReference type="EMBL" id="ERL56402.1"/>
    </source>
</evidence>
<reference evidence="1 2" key="1">
    <citation type="journal article" date="2013" name="Genome Announc.">
        <title>Draft Genome Sequence of Psychrobacter aquaticus Strain CMS 56T, Isolated from a Cyanobacterial Mat Sample Collected from Water Bodies in the McMurdo Dry Valley Region of Antarctica.</title>
        <authorList>
            <person name="Reddy G.S."/>
            <person name="Ara S."/>
            <person name="Singh A."/>
            <person name="Kumar Pinnaka A."/>
            <person name="Shivaji S."/>
        </authorList>
    </citation>
    <scope>NUCLEOTIDE SEQUENCE [LARGE SCALE GENOMIC DNA]</scope>
    <source>
        <strain evidence="1 2">CMS 56</strain>
    </source>
</reference>
<comment type="caution">
    <text evidence="1">The sequence shown here is derived from an EMBL/GenBank/DDBJ whole genome shotgun (WGS) entry which is preliminary data.</text>
</comment>
<proteinExistence type="predicted"/>
<gene>
    <name evidence="1" type="ORF">M917_0680</name>
</gene>
<dbReference type="AlphaFoldDB" id="U4T4V7"/>
<name>U4T4V7_9GAMM</name>
<dbReference type="EMBL" id="AUSW01000014">
    <property type="protein sequence ID" value="ERL56402.1"/>
    <property type="molecule type" value="Genomic_DNA"/>
</dbReference>
<sequence length="37" mass="4322">MLSDKGKLAAAMKRLAIRSTSYYFFLFFIVDKVTLYL</sequence>
<dbReference type="PATRIC" id="fig|1354303.4.peg.669"/>